<evidence type="ECO:0000256" key="1">
    <source>
        <dbReference type="ARBA" id="ARBA00004141"/>
    </source>
</evidence>
<dbReference type="PANTHER" id="PTHR14269">
    <property type="entry name" value="CDP-DIACYLGLYCEROL--GLYCEROL-3-PHOSPHATE 3-PHOSPHATIDYLTRANSFERASE-RELATED"/>
    <property type="match status" value="1"/>
</dbReference>
<evidence type="ECO:0000256" key="5">
    <source>
        <dbReference type="ARBA" id="ARBA00022692"/>
    </source>
</evidence>
<comment type="caution">
    <text evidence="12">The sequence shown here is derived from an EMBL/GenBank/DDBJ whole genome shotgun (WGS) entry which is preliminary data.</text>
</comment>
<evidence type="ECO:0000256" key="9">
    <source>
        <dbReference type="ARBA" id="ARBA00023209"/>
    </source>
</evidence>
<dbReference type="PROSITE" id="PS00379">
    <property type="entry name" value="CDP_ALCOHOL_P_TRANSF"/>
    <property type="match status" value="1"/>
</dbReference>
<evidence type="ECO:0000256" key="2">
    <source>
        <dbReference type="ARBA" id="ARBA00010441"/>
    </source>
</evidence>
<comment type="subcellular location">
    <subcellularLocation>
        <location evidence="1">Membrane</location>
        <topology evidence="1">Multi-pass membrane protein</topology>
    </subcellularLocation>
</comment>
<evidence type="ECO:0000256" key="3">
    <source>
        <dbReference type="ARBA" id="ARBA00022516"/>
    </source>
</evidence>
<dbReference type="GO" id="GO:0046474">
    <property type="term" value="P:glycerophospholipid biosynthetic process"/>
    <property type="evidence" value="ECO:0007669"/>
    <property type="project" value="TreeGrafter"/>
</dbReference>
<feature type="transmembrane region" description="Helical" evidence="11">
    <location>
        <begin position="12"/>
        <end position="34"/>
    </location>
</feature>
<keyword evidence="5 11" id="KW-0812">Transmembrane</keyword>
<dbReference type="InterPro" id="IPR004570">
    <property type="entry name" value="Phosphatidylglycerol_P_synth"/>
</dbReference>
<comment type="similarity">
    <text evidence="2">Belongs to the CDP-alcohol phosphatidyltransferase class-I family.</text>
</comment>
<evidence type="ECO:0000256" key="6">
    <source>
        <dbReference type="ARBA" id="ARBA00022989"/>
    </source>
</evidence>
<dbReference type="Pfam" id="PF01066">
    <property type="entry name" value="CDP-OH_P_transf"/>
    <property type="match status" value="1"/>
</dbReference>
<evidence type="ECO:0000313" key="12">
    <source>
        <dbReference type="EMBL" id="KKK70446.1"/>
    </source>
</evidence>
<feature type="transmembrane region" description="Helical" evidence="11">
    <location>
        <begin position="159"/>
        <end position="181"/>
    </location>
</feature>
<evidence type="ECO:0000256" key="10">
    <source>
        <dbReference type="ARBA" id="ARBA00023264"/>
    </source>
</evidence>
<evidence type="ECO:0000256" key="8">
    <source>
        <dbReference type="ARBA" id="ARBA00023136"/>
    </source>
</evidence>
<keyword evidence="6 11" id="KW-1133">Transmembrane helix</keyword>
<sequence>GLNDADSNSGPYLMGIGFVVFVLAGITDILDGHLARRLNLQSAFGRIVDPFVDKILVVGAFIMLAAPNFIMSANPALSDVERSVPYWLTGGMSSAIQPWMVVVILAREFVISAIRGYSESQGIKFPATPAGKLKMLLQSLAIGTVLFCVAWTPELIWAMWVKIILVWLSVIATVVSAFFYVSRTGTLLRENE</sequence>
<reference evidence="12" key="1">
    <citation type="journal article" date="2015" name="Nature">
        <title>Complex archaea that bridge the gap between prokaryotes and eukaryotes.</title>
        <authorList>
            <person name="Spang A."/>
            <person name="Saw J.H."/>
            <person name="Jorgensen S.L."/>
            <person name="Zaremba-Niedzwiedzka K."/>
            <person name="Martijn J."/>
            <person name="Lind A.E."/>
            <person name="van Eijk R."/>
            <person name="Schleper C."/>
            <person name="Guy L."/>
            <person name="Ettema T.J."/>
        </authorList>
    </citation>
    <scope>NUCLEOTIDE SEQUENCE</scope>
</reference>
<organism evidence="12">
    <name type="scientific">marine sediment metagenome</name>
    <dbReference type="NCBI Taxonomy" id="412755"/>
    <lineage>
        <taxon>unclassified sequences</taxon>
        <taxon>metagenomes</taxon>
        <taxon>ecological metagenomes</taxon>
    </lineage>
</organism>
<protein>
    <recommendedName>
        <fullName evidence="13">CDP-diacylglycerol--glycerol-3-phosphate 3-phosphatidyltransferase</fullName>
    </recommendedName>
</protein>
<keyword evidence="3" id="KW-0444">Lipid biosynthesis</keyword>
<dbReference type="GO" id="GO:0016020">
    <property type="term" value="C:membrane"/>
    <property type="evidence" value="ECO:0007669"/>
    <property type="project" value="UniProtKB-SubCell"/>
</dbReference>
<dbReference type="PANTHER" id="PTHR14269:SF62">
    <property type="entry name" value="CDP-DIACYLGLYCEROL--GLYCEROL-3-PHOSPHATE 3-PHOSPHATIDYLTRANSFERASE 1, CHLOROPLASTIC"/>
    <property type="match status" value="1"/>
</dbReference>
<dbReference type="InterPro" id="IPR000462">
    <property type="entry name" value="CDP-OH_P_trans"/>
</dbReference>
<dbReference type="EMBL" id="LAZR01058187">
    <property type="protein sequence ID" value="KKK70446.1"/>
    <property type="molecule type" value="Genomic_DNA"/>
</dbReference>
<keyword evidence="7" id="KW-0443">Lipid metabolism</keyword>
<feature type="non-terminal residue" evidence="12">
    <location>
        <position position="1"/>
    </location>
</feature>
<feature type="transmembrane region" description="Helical" evidence="11">
    <location>
        <begin position="55"/>
        <end position="76"/>
    </location>
</feature>
<keyword evidence="9" id="KW-0594">Phospholipid biosynthesis</keyword>
<evidence type="ECO:0008006" key="13">
    <source>
        <dbReference type="Google" id="ProtNLM"/>
    </source>
</evidence>
<evidence type="ECO:0000256" key="11">
    <source>
        <dbReference type="SAM" id="Phobius"/>
    </source>
</evidence>
<keyword evidence="4" id="KW-0808">Transferase</keyword>
<evidence type="ECO:0000256" key="4">
    <source>
        <dbReference type="ARBA" id="ARBA00022679"/>
    </source>
</evidence>
<name>A0A0F9AE21_9ZZZZ</name>
<feature type="transmembrane region" description="Helical" evidence="11">
    <location>
        <begin position="135"/>
        <end position="153"/>
    </location>
</feature>
<keyword evidence="10" id="KW-1208">Phospholipid metabolism</keyword>
<dbReference type="InterPro" id="IPR043130">
    <property type="entry name" value="CDP-OH_PTrfase_TM_dom"/>
</dbReference>
<dbReference type="AlphaFoldDB" id="A0A0F9AE21"/>
<dbReference type="Gene3D" id="1.20.120.1760">
    <property type="match status" value="1"/>
</dbReference>
<evidence type="ECO:0000256" key="7">
    <source>
        <dbReference type="ARBA" id="ARBA00023098"/>
    </source>
</evidence>
<proteinExistence type="inferred from homology"/>
<accession>A0A0F9AE21</accession>
<gene>
    <name evidence="12" type="ORF">LCGC14_2923920</name>
</gene>
<dbReference type="InterPro" id="IPR048254">
    <property type="entry name" value="CDP_ALCOHOL_P_TRANSF_CS"/>
</dbReference>
<dbReference type="InterPro" id="IPR050324">
    <property type="entry name" value="CDP-alcohol_PTase-I"/>
</dbReference>
<dbReference type="PIRSF" id="PIRSF000847">
    <property type="entry name" value="Phos_ph_gly_syn"/>
    <property type="match status" value="1"/>
</dbReference>
<dbReference type="GO" id="GO:0008444">
    <property type="term" value="F:CDP-diacylglycerol-glycerol-3-phosphate 3-phosphatidyltransferase activity"/>
    <property type="evidence" value="ECO:0007669"/>
    <property type="project" value="InterPro"/>
</dbReference>
<keyword evidence="8 11" id="KW-0472">Membrane</keyword>